<gene>
    <name evidence="1" type="ORF">CRG98_013396</name>
</gene>
<accession>A0A2I0KCH4</accession>
<protein>
    <submittedName>
        <fullName evidence="1">Uncharacterized protein</fullName>
    </submittedName>
</protein>
<evidence type="ECO:0000313" key="2">
    <source>
        <dbReference type="Proteomes" id="UP000233551"/>
    </source>
</evidence>
<name>A0A2I0KCH4_PUNGR</name>
<dbReference type="AlphaFoldDB" id="A0A2I0KCH4"/>
<proteinExistence type="predicted"/>
<reference evidence="1 2" key="1">
    <citation type="submission" date="2017-11" db="EMBL/GenBank/DDBJ databases">
        <title>De-novo sequencing of pomegranate (Punica granatum L.) genome.</title>
        <authorList>
            <person name="Akparov Z."/>
            <person name="Amiraslanov A."/>
            <person name="Hajiyeva S."/>
            <person name="Abbasov M."/>
            <person name="Kaur K."/>
            <person name="Hamwieh A."/>
            <person name="Solovyev V."/>
            <person name="Salamov A."/>
            <person name="Braich B."/>
            <person name="Kosarev P."/>
            <person name="Mahmoud A."/>
            <person name="Hajiyev E."/>
            <person name="Babayeva S."/>
            <person name="Izzatullayeva V."/>
            <person name="Mammadov A."/>
            <person name="Mammadov A."/>
            <person name="Sharifova S."/>
            <person name="Ojaghi J."/>
            <person name="Eynullazada K."/>
            <person name="Bayramov B."/>
            <person name="Abdulazimova A."/>
            <person name="Shahmuradov I."/>
        </authorList>
    </citation>
    <scope>NUCLEOTIDE SEQUENCE [LARGE SCALE GENOMIC DNA]</scope>
    <source>
        <strain evidence="2">cv. AG2017</strain>
        <tissue evidence="1">Leaf</tissue>
    </source>
</reference>
<evidence type="ECO:0000313" key="1">
    <source>
        <dbReference type="EMBL" id="PKI66228.1"/>
    </source>
</evidence>
<comment type="caution">
    <text evidence="1">The sequence shown here is derived from an EMBL/GenBank/DDBJ whole genome shotgun (WGS) entry which is preliminary data.</text>
</comment>
<organism evidence="1 2">
    <name type="scientific">Punica granatum</name>
    <name type="common">Pomegranate</name>
    <dbReference type="NCBI Taxonomy" id="22663"/>
    <lineage>
        <taxon>Eukaryota</taxon>
        <taxon>Viridiplantae</taxon>
        <taxon>Streptophyta</taxon>
        <taxon>Embryophyta</taxon>
        <taxon>Tracheophyta</taxon>
        <taxon>Spermatophyta</taxon>
        <taxon>Magnoliopsida</taxon>
        <taxon>eudicotyledons</taxon>
        <taxon>Gunneridae</taxon>
        <taxon>Pentapetalae</taxon>
        <taxon>rosids</taxon>
        <taxon>malvids</taxon>
        <taxon>Myrtales</taxon>
        <taxon>Lythraceae</taxon>
        <taxon>Punica</taxon>
    </lineage>
</organism>
<keyword evidence="2" id="KW-1185">Reference proteome</keyword>
<sequence>MDLPKVFEADYLDQHVLDGFLWDCSSVKDLTVSGQLQAGRLVQILTQEEHALTPTVEYLQINAPSVEKLQLRLRPSWWRGGFKILVNSRNLKTFTFSSGAAYAYYSRDETYDWADGFWRGCGFHVYCCIIGSSSTTFYGEVVERPDACDMPFYFVNDPHFKFPVRLRVHLEEDFKGGAWLFYLLGCFQRLTDVNIMKGLSSEHDLIIPEVRDPEDAHDGFKWCTN</sequence>
<dbReference type="Proteomes" id="UP000233551">
    <property type="component" value="Unassembled WGS sequence"/>
</dbReference>
<dbReference type="EMBL" id="PGOL01000683">
    <property type="protein sequence ID" value="PKI66228.1"/>
    <property type="molecule type" value="Genomic_DNA"/>
</dbReference>